<dbReference type="InterPro" id="IPR021274">
    <property type="entry name" value="DUF2853"/>
</dbReference>
<dbReference type="STRING" id="53254.SAMN05660750_00758"/>
<dbReference type="InterPro" id="IPR023154">
    <property type="entry name" value="Jann4075-like_sf"/>
</dbReference>
<dbReference type="AlphaFoldDB" id="A0A0Q3KZE6"/>
<sequence length="105" mass="11950">MDHLADVKKFAKKPLNEAAFAGMSKSYALVMSKPDTRYVACSDPAEVERVRENFLKKKLGLKSGDLDGSIKAVCEHMKEDRTKSRLTFYYLLAEHHGKLDLFIKK</sequence>
<accession>A0A0Q3KZE6</accession>
<evidence type="ECO:0000313" key="2">
    <source>
        <dbReference type="EMBL" id="SKB45399.1"/>
    </source>
</evidence>
<gene>
    <name evidence="1" type="ORF">ARD30_17005</name>
    <name evidence="2" type="ORF">SAMN05660750_00758</name>
</gene>
<evidence type="ECO:0000313" key="3">
    <source>
        <dbReference type="Proteomes" id="UP000051562"/>
    </source>
</evidence>
<reference evidence="1 3" key="1">
    <citation type="submission" date="2015-10" db="EMBL/GenBank/DDBJ databases">
        <title>Draft genome of Bosea thiooxidans.</title>
        <authorList>
            <person name="Wang X."/>
        </authorList>
    </citation>
    <scope>NUCLEOTIDE SEQUENCE [LARGE SCALE GENOMIC DNA]</scope>
    <source>
        <strain evidence="1 3">CGMCC 9174</strain>
    </source>
</reference>
<dbReference type="Gene3D" id="1.10.238.120">
    <property type="entry name" value="Jann4075-like"/>
    <property type="match status" value="1"/>
</dbReference>
<evidence type="ECO:0008006" key="5">
    <source>
        <dbReference type="Google" id="ProtNLM"/>
    </source>
</evidence>
<dbReference type="Proteomes" id="UP000051562">
    <property type="component" value="Unassembled WGS sequence"/>
</dbReference>
<evidence type="ECO:0000313" key="1">
    <source>
        <dbReference type="EMBL" id="KQK29660.1"/>
    </source>
</evidence>
<keyword evidence="3" id="KW-1185">Reference proteome</keyword>
<evidence type="ECO:0000313" key="4">
    <source>
        <dbReference type="Proteomes" id="UP000190130"/>
    </source>
</evidence>
<dbReference type="EMBL" id="FUYX01000002">
    <property type="protein sequence ID" value="SKB45399.1"/>
    <property type="molecule type" value="Genomic_DNA"/>
</dbReference>
<organism evidence="1 3">
    <name type="scientific">Bosea thiooxidans</name>
    <dbReference type="NCBI Taxonomy" id="53254"/>
    <lineage>
        <taxon>Bacteria</taxon>
        <taxon>Pseudomonadati</taxon>
        <taxon>Pseudomonadota</taxon>
        <taxon>Alphaproteobacteria</taxon>
        <taxon>Hyphomicrobiales</taxon>
        <taxon>Boseaceae</taxon>
        <taxon>Bosea</taxon>
    </lineage>
</organism>
<proteinExistence type="predicted"/>
<dbReference type="EMBL" id="LMAR01000046">
    <property type="protein sequence ID" value="KQK29660.1"/>
    <property type="molecule type" value="Genomic_DNA"/>
</dbReference>
<dbReference type="OrthoDB" id="9812542at2"/>
<name>A0A0Q3KZE6_9HYPH</name>
<protein>
    <recommendedName>
        <fullName evidence="5">DUF2853 domain-containing protein</fullName>
    </recommendedName>
</protein>
<dbReference type="SUPFAM" id="SSF158587">
    <property type="entry name" value="Jann4075-like"/>
    <property type="match status" value="1"/>
</dbReference>
<dbReference type="Proteomes" id="UP000190130">
    <property type="component" value="Unassembled WGS sequence"/>
</dbReference>
<reference evidence="2 4" key="2">
    <citation type="submission" date="2017-02" db="EMBL/GenBank/DDBJ databases">
        <authorList>
            <person name="Peterson S.W."/>
        </authorList>
    </citation>
    <scope>NUCLEOTIDE SEQUENCE [LARGE SCALE GENOMIC DNA]</scope>
    <source>
        <strain evidence="2 4">DSM 9653</strain>
    </source>
</reference>
<dbReference type="Pfam" id="PF11015">
    <property type="entry name" value="DUF2853"/>
    <property type="match status" value="1"/>
</dbReference>
<dbReference type="RefSeq" id="WP_055729104.1">
    <property type="nucleotide sequence ID" value="NZ_FUYX01000002.1"/>
</dbReference>